<dbReference type="InterPro" id="IPR003593">
    <property type="entry name" value="AAA+_ATPase"/>
</dbReference>
<feature type="domain" description="ABC transporter" evidence="6">
    <location>
        <begin position="7"/>
        <end position="233"/>
    </location>
</feature>
<keyword evidence="8" id="KW-1185">Reference proteome</keyword>
<comment type="similarity">
    <text evidence="1">Belongs to the ABC transporter superfamily.</text>
</comment>
<keyword evidence="2" id="KW-0813">Transport</keyword>
<dbReference type="SMART" id="SM00382">
    <property type="entry name" value="AAA"/>
    <property type="match status" value="1"/>
</dbReference>
<dbReference type="GO" id="GO:0005524">
    <property type="term" value="F:ATP binding"/>
    <property type="evidence" value="ECO:0007669"/>
    <property type="project" value="UniProtKB-KW"/>
</dbReference>
<dbReference type="PANTHER" id="PTHR43335">
    <property type="entry name" value="ABC TRANSPORTER, ATP-BINDING PROTEIN"/>
    <property type="match status" value="1"/>
</dbReference>
<dbReference type="InterPro" id="IPR003439">
    <property type="entry name" value="ABC_transporter-like_ATP-bd"/>
</dbReference>
<dbReference type="Pfam" id="PF00005">
    <property type="entry name" value="ABC_tran"/>
    <property type="match status" value="1"/>
</dbReference>
<dbReference type="InterPro" id="IPR027417">
    <property type="entry name" value="P-loop_NTPase"/>
</dbReference>
<gene>
    <name evidence="7" type="ORF">Prubr_59950</name>
</gene>
<reference evidence="7" key="1">
    <citation type="submission" date="2020-08" db="EMBL/GenBank/DDBJ databases">
        <title>Whole genome shotgun sequence of Polymorphospora rubra NBRC 101157.</title>
        <authorList>
            <person name="Komaki H."/>
            <person name="Tamura T."/>
        </authorList>
    </citation>
    <scope>NUCLEOTIDE SEQUENCE</scope>
    <source>
        <strain evidence="7">NBRC 101157</strain>
    </source>
</reference>
<dbReference type="Gene3D" id="3.40.50.300">
    <property type="entry name" value="P-loop containing nucleotide triphosphate hydrolases"/>
    <property type="match status" value="1"/>
</dbReference>
<dbReference type="AlphaFoldDB" id="A0A810N970"/>
<keyword evidence="3" id="KW-0547">Nucleotide-binding</keyword>
<accession>A0A810N970</accession>
<evidence type="ECO:0000259" key="6">
    <source>
        <dbReference type="PROSITE" id="PS50893"/>
    </source>
</evidence>
<dbReference type="PANTHER" id="PTHR43335:SF4">
    <property type="entry name" value="ABC TRANSPORTER, ATP-BINDING PROTEIN"/>
    <property type="match status" value="1"/>
</dbReference>
<dbReference type="EMBL" id="AP023359">
    <property type="protein sequence ID" value="BCJ68974.1"/>
    <property type="molecule type" value="Genomic_DNA"/>
</dbReference>
<evidence type="ECO:0000256" key="3">
    <source>
        <dbReference type="ARBA" id="ARBA00022741"/>
    </source>
</evidence>
<evidence type="ECO:0000256" key="2">
    <source>
        <dbReference type="ARBA" id="ARBA00022448"/>
    </source>
</evidence>
<dbReference type="RefSeq" id="WP_212818131.1">
    <property type="nucleotide sequence ID" value="NZ_AP023359.1"/>
</dbReference>
<keyword evidence="4" id="KW-0067">ATP-binding</keyword>
<evidence type="ECO:0000313" key="8">
    <source>
        <dbReference type="Proteomes" id="UP000680866"/>
    </source>
</evidence>
<protein>
    <submittedName>
        <fullName evidence="7">ABC transporter</fullName>
    </submittedName>
</protein>
<evidence type="ECO:0000313" key="7">
    <source>
        <dbReference type="EMBL" id="BCJ68974.1"/>
    </source>
</evidence>
<dbReference type="Proteomes" id="UP000680866">
    <property type="component" value="Chromosome"/>
</dbReference>
<dbReference type="PROSITE" id="PS50893">
    <property type="entry name" value="ABC_TRANSPORTER_2"/>
    <property type="match status" value="1"/>
</dbReference>
<feature type="compositionally biased region" description="Polar residues" evidence="5">
    <location>
        <begin position="250"/>
        <end position="260"/>
    </location>
</feature>
<name>A0A810N970_9ACTN</name>
<dbReference type="KEGG" id="pry:Prubr_59950"/>
<evidence type="ECO:0000256" key="5">
    <source>
        <dbReference type="SAM" id="MobiDB-lite"/>
    </source>
</evidence>
<evidence type="ECO:0000256" key="1">
    <source>
        <dbReference type="ARBA" id="ARBA00005417"/>
    </source>
</evidence>
<proteinExistence type="inferred from homology"/>
<organism evidence="7 8">
    <name type="scientific">Polymorphospora rubra</name>
    <dbReference type="NCBI Taxonomy" id="338584"/>
    <lineage>
        <taxon>Bacteria</taxon>
        <taxon>Bacillati</taxon>
        <taxon>Actinomycetota</taxon>
        <taxon>Actinomycetes</taxon>
        <taxon>Micromonosporales</taxon>
        <taxon>Micromonosporaceae</taxon>
        <taxon>Polymorphospora</taxon>
    </lineage>
</organism>
<dbReference type="GO" id="GO:0016887">
    <property type="term" value="F:ATP hydrolysis activity"/>
    <property type="evidence" value="ECO:0007669"/>
    <property type="project" value="InterPro"/>
</dbReference>
<sequence length="260" mass="27188">MSAVPPVSFQAATRRFGDRAAVEGLSFDVRPGRVVGLLGRNGAGKTTSLRMLLGLTAPTSGTATIFGRPYAHLADAARRVGVSMEGVGALPGVSGRRDLEITAKALGLPAGRAGEVLEQVGLADPKVADRPVARYSTGMRQRHGLACALLAAPELLVLDEPANGLDPDGIRWMRGFLRGLADAGHTILLSSHLLAEVEQVVDDVVIIQRTLRYSGTLRDLTDGGAHSLEDRFFQLVDGDAPPTGGATVRSGAQTGTDQHA</sequence>
<evidence type="ECO:0000256" key="4">
    <source>
        <dbReference type="ARBA" id="ARBA00022840"/>
    </source>
</evidence>
<feature type="region of interest" description="Disordered" evidence="5">
    <location>
        <begin position="238"/>
        <end position="260"/>
    </location>
</feature>
<dbReference type="SUPFAM" id="SSF52540">
    <property type="entry name" value="P-loop containing nucleoside triphosphate hydrolases"/>
    <property type="match status" value="1"/>
</dbReference>